<organism evidence="1 2">
    <name type="scientific">Punica granatum</name>
    <name type="common">Pomegranate</name>
    <dbReference type="NCBI Taxonomy" id="22663"/>
    <lineage>
        <taxon>Eukaryota</taxon>
        <taxon>Viridiplantae</taxon>
        <taxon>Streptophyta</taxon>
        <taxon>Embryophyta</taxon>
        <taxon>Tracheophyta</taxon>
        <taxon>Spermatophyta</taxon>
        <taxon>Magnoliopsida</taxon>
        <taxon>eudicotyledons</taxon>
        <taxon>Gunneridae</taxon>
        <taxon>Pentapetalae</taxon>
        <taxon>rosids</taxon>
        <taxon>malvids</taxon>
        <taxon>Myrtales</taxon>
        <taxon>Lythraceae</taxon>
        <taxon>Punica</taxon>
    </lineage>
</organism>
<proteinExistence type="predicted"/>
<gene>
    <name evidence="1" type="ORF">CRG98_029958</name>
</gene>
<dbReference type="EMBL" id="PGOL01002218">
    <property type="protein sequence ID" value="PKI49651.1"/>
    <property type="molecule type" value="Genomic_DNA"/>
</dbReference>
<dbReference type="Proteomes" id="UP000233551">
    <property type="component" value="Unassembled WGS sequence"/>
</dbReference>
<protein>
    <submittedName>
        <fullName evidence="1">Uncharacterized protein</fullName>
    </submittedName>
</protein>
<evidence type="ECO:0000313" key="1">
    <source>
        <dbReference type="EMBL" id="PKI49651.1"/>
    </source>
</evidence>
<dbReference type="AlphaFoldDB" id="A0A2I0J075"/>
<comment type="caution">
    <text evidence="1">The sequence shown here is derived from an EMBL/GenBank/DDBJ whole genome shotgun (WGS) entry which is preliminary data.</text>
</comment>
<keyword evidence="2" id="KW-1185">Reference proteome</keyword>
<reference evidence="1 2" key="1">
    <citation type="submission" date="2017-11" db="EMBL/GenBank/DDBJ databases">
        <title>De-novo sequencing of pomegranate (Punica granatum L.) genome.</title>
        <authorList>
            <person name="Akparov Z."/>
            <person name="Amiraslanov A."/>
            <person name="Hajiyeva S."/>
            <person name="Abbasov M."/>
            <person name="Kaur K."/>
            <person name="Hamwieh A."/>
            <person name="Solovyev V."/>
            <person name="Salamov A."/>
            <person name="Braich B."/>
            <person name="Kosarev P."/>
            <person name="Mahmoud A."/>
            <person name="Hajiyev E."/>
            <person name="Babayeva S."/>
            <person name="Izzatullayeva V."/>
            <person name="Mammadov A."/>
            <person name="Mammadov A."/>
            <person name="Sharifova S."/>
            <person name="Ojaghi J."/>
            <person name="Eynullazada K."/>
            <person name="Bayramov B."/>
            <person name="Abdulazimova A."/>
            <person name="Shahmuradov I."/>
        </authorList>
    </citation>
    <scope>NUCLEOTIDE SEQUENCE [LARGE SCALE GENOMIC DNA]</scope>
    <source>
        <strain evidence="2">cv. AG2017</strain>
        <tissue evidence="1">Leaf</tissue>
    </source>
</reference>
<sequence>MLQHSPASGIRAQVSKLLKILGMRFEVEKFDGTNNFELGQIEIKALLVKHGLEGILEGEKIPAKSDTSEKSEDGLDLSGMCKSGGGARKGYACEGCDRTIEYEKLDRSLARCEPMWRFARRVSHQVQKIR</sequence>
<name>A0A2I0J075_PUNGR</name>
<accession>A0A2I0J075</accession>
<evidence type="ECO:0000313" key="2">
    <source>
        <dbReference type="Proteomes" id="UP000233551"/>
    </source>
</evidence>